<evidence type="ECO:0000256" key="2">
    <source>
        <dbReference type="ARBA" id="ARBA00019403"/>
    </source>
</evidence>
<evidence type="ECO:0000256" key="7">
    <source>
        <dbReference type="ARBA" id="ARBA00023004"/>
    </source>
</evidence>
<proteinExistence type="inferred from homology"/>
<evidence type="ECO:0000256" key="6">
    <source>
        <dbReference type="ARBA" id="ARBA00022801"/>
    </source>
</evidence>
<protein>
    <recommendedName>
        <fullName evidence="2">Type-4 uracil-DNA glycosylase</fullName>
    </recommendedName>
</protein>
<feature type="domain" description="Uracil-DNA glycosylase-like" evidence="10">
    <location>
        <begin position="311"/>
        <end position="470"/>
    </location>
</feature>
<dbReference type="NCBIfam" id="TIGR03914">
    <property type="entry name" value="UDG_fam_dom"/>
    <property type="match status" value="1"/>
</dbReference>
<dbReference type="InterPro" id="IPR023875">
    <property type="entry name" value="DNA_repair_put"/>
</dbReference>
<dbReference type="NCBIfam" id="TIGR03915">
    <property type="entry name" value="SAM_7_link_chp"/>
    <property type="match status" value="1"/>
</dbReference>
<dbReference type="PANTHER" id="PTHR33693">
    <property type="entry name" value="TYPE-5 URACIL-DNA GLYCOSYLASE"/>
    <property type="match status" value="1"/>
</dbReference>
<keyword evidence="8" id="KW-0411">Iron-sulfur</keyword>
<dbReference type="InterPro" id="IPR005273">
    <property type="entry name" value="Ura-DNA_glyco_family4"/>
</dbReference>
<dbReference type="PANTHER" id="PTHR33693:SF9">
    <property type="entry name" value="TYPE-4 URACIL-DNA GLYCOSYLASE"/>
    <property type="match status" value="1"/>
</dbReference>
<dbReference type="SUPFAM" id="SSF52141">
    <property type="entry name" value="Uracil-DNA glycosylase-like"/>
    <property type="match status" value="1"/>
</dbReference>
<dbReference type="CDD" id="cd10030">
    <property type="entry name" value="UDG-F4_TTUDGA_SPO1dp_like"/>
    <property type="match status" value="1"/>
</dbReference>
<dbReference type="SMART" id="SM00987">
    <property type="entry name" value="UreE_C"/>
    <property type="match status" value="1"/>
</dbReference>
<evidence type="ECO:0000256" key="5">
    <source>
        <dbReference type="ARBA" id="ARBA00022763"/>
    </source>
</evidence>
<evidence type="ECO:0000256" key="8">
    <source>
        <dbReference type="ARBA" id="ARBA00023014"/>
    </source>
</evidence>
<evidence type="ECO:0000259" key="10">
    <source>
        <dbReference type="SMART" id="SM00986"/>
    </source>
</evidence>
<evidence type="ECO:0000313" key="12">
    <source>
        <dbReference type="Proteomes" id="UP000193017"/>
    </source>
</evidence>
<evidence type="ECO:0000256" key="3">
    <source>
        <dbReference type="ARBA" id="ARBA00022485"/>
    </source>
</evidence>
<dbReference type="STRING" id="1945662.B0A89_13600"/>
<keyword evidence="5" id="KW-0227">DNA damage</keyword>
<dbReference type="SMART" id="SM00986">
    <property type="entry name" value="UDG"/>
    <property type="match status" value="1"/>
</dbReference>
<keyword evidence="6" id="KW-0378">Hydrolase</keyword>
<keyword evidence="12" id="KW-1185">Reference proteome</keyword>
<evidence type="ECO:0000313" key="11">
    <source>
        <dbReference type="EMBL" id="ARJ70512.1"/>
    </source>
</evidence>
<keyword evidence="4" id="KW-0479">Metal-binding</keyword>
<dbReference type="Proteomes" id="UP000193017">
    <property type="component" value="Chromosome"/>
</dbReference>
<dbReference type="Gene3D" id="3.40.470.10">
    <property type="entry name" value="Uracil-DNA glycosylase-like domain"/>
    <property type="match status" value="1"/>
</dbReference>
<evidence type="ECO:0000256" key="4">
    <source>
        <dbReference type="ARBA" id="ARBA00022723"/>
    </source>
</evidence>
<dbReference type="GO" id="GO:0046872">
    <property type="term" value="F:metal ion binding"/>
    <property type="evidence" value="ECO:0007669"/>
    <property type="project" value="UniProtKB-KW"/>
</dbReference>
<keyword evidence="7" id="KW-0408">Iron</keyword>
<dbReference type="InterPro" id="IPR036895">
    <property type="entry name" value="Uracil-DNA_glycosylase-like_sf"/>
</dbReference>
<dbReference type="AlphaFoldDB" id="A0A1W6D064"/>
<organism evidence="11 12">
    <name type="scientific">Paracoccus contaminans</name>
    <dbReference type="NCBI Taxonomy" id="1945662"/>
    <lineage>
        <taxon>Bacteria</taxon>
        <taxon>Pseudomonadati</taxon>
        <taxon>Pseudomonadota</taxon>
        <taxon>Alphaproteobacteria</taxon>
        <taxon>Rhodobacterales</taxon>
        <taxon>Paracoccaceae</taxon>
        <taxon>Paracoccus</taxon>
    </lineage>
</organism>
<dbReference type="InterPro" id="IPR025404">
    <property type="entry name" value="DUF4130"/>
</dbReference>
<reference evidence="11 12" key="1">
    <citation type="submission" date="2017-03" db="EMBL/GenBank/DDBJ databases">
        <title>Genome sequence of Paracoccus contaminans isolated from a water microcosm.</title>
        <authorList>
            <person name="Aurass P."/>
            <person name="Karste S."/>
            <person name="Trost E."/>
            <person name="Glaeser S.P."/>
            <person name="Kaempfer P."/>
            <person name="Flieger A."/>
        </authorList>
    </citation>
    <scope>NUCLEOTIDE SEQUENCE [LARGE SCALE GENOMIC DNA]</scope>
    <source>
        <strain evidence="12">RKI 16-01929T\LMG 29738T\CCM 8701T\CIP 111112T</strain>
    </source>
</reference>
<dbReference type="InterPro" id="IPR005122">
    <property type="entry name" value="Uracil-DNA_glycosylase-like"/>
</dbReference>
<comment type="similarity">
    <text evidence="1">Belongs to the uracil-DNA glycosylase (UDG) superfamily. Type 4 (UDGa) family.</text>
</comment>
<keyword evidence="3" id="KW-0004">4Fe-4S</keyword>
<dbReference type="Pfam" id="PF13566">
    <property type="entry name" value="DUF4130"/>
    <property type="match status" value="1"/>
</dbReference>
<keyword evidence="9" id="KW-0234">DNA repair</keyword>
<sequence>MMHRVVLPETGIFAAWRDAARPLAAHRVPAAEVDWTFEGAAAPLLFDSAPLPPGTGRAVAVPRGFLELAQRVVLHRDAAGASLLYAALLALQDRRGLLADEADPLVRRLGALDKAVARDIHKMRAFVRFRELPAAGPRRRFAAWFEPDHRIIEANTGFFCRRFADMDWAIHTPDLSALWQDGQLSLAPGAPRPDLPDDAAEVLWATYFANIFNPARIKLGSMRQHMPKKYWKNMPETGQIPAMLNAAEGRVRAMQEAAATDAPLRAAAITDRYRAAMPRPPAQIESLADARAACALCTRCDLCHAATQSVFGEGPEDAPLMIVGEQPGDHEDLAGRPFVGPAGQVLDRAMADAGLDRAGAWMTNAVKHFKFVPRGKRRLHQNPDAGEIAACRWWLDLERQFVRPRLTIALGASAARALTGKGNGLTARRGRVEQTPSGPVLISWHPSLILRRSDPAAAEQALAELTEDLRLVSQMLG</sequence>
<dbReference type="KEGG" id="pcon:B0A89_13600"/>
<dbReference type="GO" id="GO:0097506">
    <property type="term" value="F:deaminated base DNA N-glycosylase activity"/>
    <property type="evidence" value="ECO:0007669"/>
    <property type="project" value="UniProtKB-ARBA"/>
</dbReference>
<dbReference type="Pfam" id="PF03167">
    <property type="entry name" value="UDG"/>
    <property type="match status" value="1"/>
</dbReference>
<dbReference type="GO" id="GO:0051539">
    <property type="term" value="F:4 iron, 4 sulfur cluster binding"/>
    <property type="evidence" value="ECO:0007669"/>
    <property type="project" value="UniProtKB-KW"/>
</dbReference>
<gene>
    <name evidence="11" type="ORF">B0A89_13600</name>
</gene>
<evidence type="ECO:0000256" key="1">
    <source>
        <dbReference type="ARBA" id="ARBA00006521"/>
    </source>
</evidence>
<dbReference type="EMBL" id="CP020612">
    <property type="protein sequence ID" value="ARJ70512.1"/>
    <property type="molecule type" value="Genomic_DNA"/>
</dbReference>
<accession>A0A1W6D064</accession>
<name>A0A1W6D064_9RHOB</name>
<dbReference type="InterPro" id="IPR051536">
    <property type="entry name" value="UDG_Type-4/5"/>
</dbReference>
<evidence type="ECO:0000256" key="9">
    <source>
        <dbReference type="ARBA" id="ARBA00023204"/>
    </source>
</evidence>
<dbReference type="GO" id="GO:0006281">
    <property type="term" value="P:DNA repair"/>
    <property type="evidence" value="ECO:0007669"/>
    <property type="project" value="UniProtKB-KW"/>
</dbReference>